<keyword evidence="6" id="KW-1185">Reference proteome</keyword>
<gene>
    <name evidence="5" type="ORF">RF683_01745</name>
</gene>
<dbReference type="EMBL" id="CP133721">
    <property type="protein sequence ID" value="WMW78190.1"/>
    <property type="molecule type" value="Genomic_DNA"/>
</dbReference>
<dbReference type="Proteomes" id="UP001180481">
    <property type="component" value="Chromosome"/>
</dbReference>
<sequence>MDSLLNSIHIKVNEKTFVKDPESSSLGKKIIQESIILINDIGFEEYTFKKLGERIGSNESSIYRYFENKHKLLVYLSSWYWSWIEYRLVFSTQNMENKIEKLKKAIEIVTEKIEDDTNTDHINEALLNKIIIEEFTKTLHTKAIGKENKEGYFLIYKRIINRICEMVKDINPDYPYAKSLISTVIEGALHQHFLKEHLKSITNCNEQISPTLFYTDLILNSLKQ</sequence>
<keyword evidence="3" id="KW-0175">Coiled coil</keyword>
<dbReference type="SUPFAM" id="SSF46689">
    <property type="entry name" value="Homeodomain-like"/>
    <property type="match status" value="1"/>
</dbReference>
<evidence type="ECO:0000256" key="1">
    <source>
        <dbReference type="ARBA" id="ARBA00023125"/>
    </source>
</evidence>
<name>A0ABY9RD01_9FLAO</name>
<proteinExistence type="predicted"/>
<evidence type="ECO:0000313" key="5">
    <source>
        <dbReference type="EMBL" id="WMW78190.1"/>
    </source>
</evidence>
<evidence type="ECO:0000313" key="6">
    <source>
        <dbReference type="Proteomes" id="UP001180481"/>
    </source>
</evidence>
<dbReference type="Pfam" id="PF00440">
    <property type="entry name" value="TetR_N"/>
    <property type="match status" value="1"/>
</dbReference>
<feature type="domain" description="HTH tetR-type" evidence="4">
    <location>
        <begin position="24"/>
        <end position="84"/>
    </location>
</feature>
<accession>A0ABY9RD01</accession>
<reference evidence="5" key="1">
    <citation type="submission" date="2023-09" db="EMBL/GenBank/DDBJ databases">
        <title>Flavobacterium sp. 20NA77.7 isolated from freshwater.</title>
        <authorList>
            <person name="Le V."/>
            <person name="Ko S.-R."/>
            <person name="Ahn C.-Y."/>
            <person name="Oh H.-M."/>
        </authorList>
    </citation>
    <scope>NUCLEOTIDE SEQUENCE</scope>
    <source>
        <strain evidence="5">20NA77.7</strain>
    </source>
</reference>
<dbReference type="InterPro" id="IPR001647">
    <property type="entry name" value="HTH_TetR"/>
</dbReference>
<dbReference type="PROSITE" id="PS50977">
    <property type="entry name" value="HTH_TETR_2"/>
    <property type="match status" value="1"/>
</dbReference>
<evidence type="ECO:0000256" key="3">
    <source>
        <dbReference type="SAM" id="Coils"/>
    </source>
</evidence>
<dbReference type="RefSeq" id="WP_309532509.1">
    <property type="nucleotide sequence ID" value="NZ_CP133721.1"/>
</dbReference>
<evidence type="ECO:0000256" key="2">
    <source>
        <dbReference type="PROSITE-ProRule" id="PRU00335"/>
    </source>
</evidence>
<keyword evidence="1 2" id="KW-0238">DNA-binding</keyword>
<protein>
    <submittedName>
        <fullName evidence="5">TetR/AcrR family transcriptional regulator</fullName>
    </submittedName>
</protein>
<evidence type="ECO:0000259" key="4">
    <source>
        <dbReference type="PROSITE" id="PS50977"/>
    </source>
</evidence>
<dbReference type="InterPro" id="IPR009057">
    <property type="entry name" value="Homeodomain-like_sf"/>
</dbReference>
<dbReference type="Gene3D" id="1.10.357.10">
    <property type="entry name" value="Tetracycline Repressor, domain 2"/>
    <property type="match status" value="1"/>
</dbReference>
<feature type="DNA-binding region" description="H-T-H motif" evidence="2">
    <location>
        <begin position="47"/>
        <end position="66"/>
    </location>
</feature>
<feature type="coiled-coil region" evidence="3">
    <location>
        <begin position="92"/>
        <end position="119"/>
    </location>
</feature>
<organism evidence="5 6">
    <name type="scientific">Flavobacterium nakdongensis</name>
    <dbReference type="NCBI Taxonomy" id="3073563"/>
    <lineage>
        <taxon>Bacteria</taxon>
        <taxon>Pseudomonadati</taxon>
        <taxon>Bacteroidota</taxon>
        <taxon>Flavobacteriia</taxon>
        <taxon>Flavobacteriales</taxon>
        <taxon>Flavobacteriaceae</taxon>
        <taxon>Flavobacterium</taxon>
    </lineage>
</organism>